<dbReference type="EMBL" id="BAAAZI010000004">
    <property type="protein sequence ID" value="GAA4134901.1"/>
    <property type="molecule type" value="Genomic_DNA"/>
</dbReference>
<dbReference type="Gene3D" id="2.60.40.3680">
    <property type="match status" value="1"/>
</dbReference>
<evidence type="ECO:0000313" key="3">
    <source>
        <dbReference type="Proteomes" id="UP001500101"/>
    </source>
</evidence>
<dbReference type="Pfam" id="PF13308">
    <property type="entry name" value="YARHG"/>
    <property type="match status" value="1"/>
</dbReference>
<dbReference type="InterPro" id="IPR038434">
    <property type="entry name" value="YARHG_sf"/>
</dbReference>
<organism evidence="2 3">
    <name type="scientific">Sphingobacterium kyonggiense</name>
    <dbReference type="NCBI Taxonomy" id="714075"/>
    <lineage>
        <taxon>Bacteria</taxon>
        <taxon>Pseudomonadati</taxon>
        <taxon>Bacteroidota</taxon>
        <taxon>Sphingobacteriia</taxon>
        <taxon>Sphingobacteriales</taxon>
        <taxon>Sphingobacteriaceae</taxon>
        <taxon>Sphingobacterium</taxon>
    </lineage>
</organism>
<dbReference type="InterPro" id="IPR025582">
    <property type="entry name" value="YARHG_dom"/>
</dbReference>
<name>A0ABP7YEQ7_9SPHI</name>
<protein>
    <recommendedName>
        <fullName evidence="1">YARHG domain-containing protein</fullName>
    </recommendedName>
</protein>
<dbReference type="Proteomes" id="UP001500101">
    <property type="component" value="Unassembled WGS sequence"/>
</dbReference>
<evidence type="ECO:0000259" key="1">
    <source>
        <dbReference type="SMART" id="SM01324"/>
    </source>
</evidence>
<keyword evidence="3" id="KW-1185">Reference proteome</keyword>
<reference evidence="3" key="1">
    <citation type="journal article" date="2019" name="Int. J. Syst. Evol. Microbiol.">
        <title>The Global Catalogue of Microorganisms (GCM) 10K type strain sequencing project: providing services to taxonomists for standard genome sequencing and annotation.</title>
        <authorList>
            <consortium name="The Broad Institute Genomics Platform"/>
            <consortium name="The Broad Institute Genome Sequencing Center for Infectious Disease"/>
            <person name="Wu L."/>
            <person name="Ma J."/>
        </authorList>
    </citation>
    <scope>NUCLEOTIDE SEQUENCE [LARGE SCALE GENOMIC DNA]</scope>
    <source>
        <strain evidence="3">JCM 16704</strain>
    </source>
</reference>
<proteinExistence type="predicted"/>
<dbReference type="Gene3D" id="1.20.58.1690">
    <property type="match status" value="1"/>
</dbReference>
<feature type="domain" description="YARHG" evidence="1">
    <location>
        <begin position="316"/>
        <end position="397"/>
    </location>
</feature>
<accession>A0ABP7YEQ7</accession>
<evidence type="ECO:0000313" key="2">
    <source>
        <dbReference type="EMBL" id="GAA4134901.1"/>
    </source>
</evidence>
<gene>
    <name evidence="2" type="ORF">GCM10022216_08410</name>
</gene>
<comment type="caution">
    <text evidence="2">The sequence shown here is derived from an EMBL/GenBank/DDBJ whole genome shotgun (WGS) entry which is preliminary data.</text>
</comment>
<sequence length="397" mass="46521">MKGLAYFNSQVLSFMLFTLETLIMRSILRILLLFTIFLSLQTWAFANDGAFYASGNQLIPIVETDIQVRKEILSLKKIENEWVEVTVYYEFFNPKKTNKELVVGFEAFSPEGDVDGAPVEGKHPYMKDFKVNLNDKSLPFQVAYVADSNYVKQGIIKSVDLRKFSGNKDGNYVDFFYVYHFKATFKPGINKLKHTYRYKLSGSIDLNYQFEYILTAANRWANKQIDDFTLILDMGSYETFQINKSFFQNAKEWDLQGRGKHSDVAKSNNPIMESDAVKFQIQEGKLVFKKKNFRPKGELYVYNFNNWGNGNILYPEEGYIAYSIHQQPDLTEKSKYKADEKKILRNLPFARRGYVFQDKLLKDYYENTDWYLANPNYQVDRSKLTNKEKAWLKELDQ</sequence>
<dbReference type="SMART" id="SM01324">
    <property type="entry name" value="YARHG"/>
    <property type="match status" value="1"/>
</dbReference>